<evidence type="ECO:0000313" key="2">
    <source>
        <dbReference type="EMBL" id="BBU47592.1"/>
    </source>
</evidence>
<evidence type="ECO:0008006" key="4">
    <source>
        <dbReference type="Google" id="ProtNLM"/>
    </source>
</evidence>
<organism evidence="2 3">
    <name type="scientific">Mycoplasmopsis felis</name>
    <dbReference type="NCBI Taxonomy" id="33923"/>
    <lineage>
        <taxon>Bacteria</taxon>
        <taxon>Bacillati</taxon>
        <taxon>Mycoplasmatota</taxon>
        <taxon>Mycoplasmoidales</taxon>
        <taxon>Metamycoplasmataceae</taxon>
        <taxon>Mycoplasmopsis</taxon>
    </lineage>
</organism>
<accession>A0A809RTE7</accession>
<feature type="coiled-coil region" evidence="1">
    <location>
        <begin position="80"/>
        <end position="111"/>
    </location>
</feature>
<dbReference type="Proteomes" id="UP000464317">
    <property type="component" value="Chromosome"/>
</dbReference>
<feature type="coiled-coil region" evidence="1">
    <location>
        <begin position="143"/>
        <end position="242"/>
    </location>
</feature>
<gene>
    <name evidence="2" type="ORF">JPM2_2850</name>
</gene>
<reference evidence="2 3" key="1">
    <citation type="submission" date="2020-01" db="EMBL/GenBank/DDBJ databases">
        <title>Complete genome sequence of Mycoplasma felis strain Myco-2.</title>
        <authorList>
            <person name="Kinoshita Y."/>
            <person name="Niwa H."/>
            <person name="Uchida-Fujii E."/>
            <person name="Nukada T."/>
        </authorList>
    </citation>
    <scope>NUCLEOTIDE SEQUENCE [LARGE SCALE GENOMIC DNA]</scope>
    <source>
        <strain evidence="2 3">Myco-2</strain>
    </source>
</reference>
<sequence length="501" mass="59655">MSKKIKISIKDINNYEFYIQENAQAGDYIDLKDFLNLNTSAITEIISTIKSNFSNAEKEALKNKYYEEFKEQYSNSVLNSKEYLNLKEQKIKELNELQNNLRQEYELKKEKDIVEVIKKEQQRFNELLESKTESIEVKTKESFFELERKLNKEKDELNQIINKLKQEKEYLNQIKSKEIDNEKLILESKFNEELNKKENEIKEKQLTIQNLNEKIDLKNQESQKLSKDLEETKNQLEITNKSRRFNSTKEVGEVYEDHLMNLLNEAFSLDELVVFHKANQIIGNNKPDFEIIFYKKNIHNKKEPIGSIIIEAKNKSTETGTKKNEDFISKLNKDKINYKADYAILSTELNPQEEIFIKRVPNFDDIYIVRWENLINLIRLLREVLLKKSELIISQIEFNNKEYILNEFNKFVQDNIEKNINIVNAKIDSISNTALSIEHEAKKIYDLIDEIKRNSFKKLNNTFEKFKNSQFIKQIDKLERNELESYKDKEETEVQVIIDEE</sequence>
<keyword evidence="3" id="KW-1185">Reference proteome</keyword>
<dbReference type="KEGG" id="mfel:JPM2_2850"/>
<dbReference type="RefSeq" id="WP_161553080.1">
    <property type="nucleotide sequence ID" value="NZ_AP022325.1"/>
</dbReference>
<dbReference type="InterPro" id="IPR019219">
    <property type="entry name" value="DUF2130"/>
</dbReference>
<protein>
    <recommendedName>
        <fullName evidence="4">DUF2130 domain-containing protein</fullName>
    </recommendedName>
</protein>
<evidence type="ECO:0000313" key="3">
    <source>
        <dbReference type="Proteomes" id="UP000464317"/>
    </source>
</evidence>
<name>A0A809RTE7_9BACT</name>
<dbReference type="AlphaFoldDB" id="A0A809RTE7"/>
<keyword evidence="1" id="KW-0175">Coiled coil</keyword>
<dbReference type="Pfam" id="PF09903">
    <property type="entry name" value="DUF2130"/>
    <property type="match status" value="1"/>
</dbReference>
<evidence type="ECO:0000256" key="1">
    <source>
        <dbReference type="SAM" id="Coils"/>
    </source>
</evidence>
<proteinExistence type="predicted"/>
<dbReference type="EMBL" id="AP022325">
    <property type="protein sequence ID" value="BBU47592.1"/>
    <property type="molecule type" value="Genomic_DNA"/>
</dbReference>